<dbReference type="Pfam" id="PF07727">
    <property type="entry name" value="RVT_2"/>
    <property type="match status" value="1"/>
</dbReference>
<dbReference type="PANTHER" id="PTHR11439:SF509">
    <property type="entry name" value="RNA-DIRECTED DNA POLYMERASE"/>
    <property type="match status" value="1"/>
</dbReference>
<dbReference type="InterPro" id="IPR025724">
    <property type="entry name" value="GAG-pre-integrase_dom"/>
</dbReference>
<feature type="region of interest" description="Disordered" evidence="3">
    <location>
        <begin position="274"/>
        <end position="317"/>
    </location>
</feature>
<dbReference type="InterPro" id="IPR043502">
    <property type="entry name" value="DNA/RNA_pol_sf"/>
</dbReference>
<feature type="compositionally biased region" description="Basic and acidic residues" evidence="3">
    <location>
        <begin position="294"/>
        <end position="305"/>
    </location>
</feature>
<protein>
    <submittedName>
        <fullName evidence="5">Uncharacterized mitochondrial protein AtMg00810-like</fullName>
    </submittedName>
</protein>
<dbReference type="EMBL" id="BKCJ010002110">
    <property type="protein sequence ID" value="GEU46325.1"/>
    <property type="molecule type" value="Genomic_DNA"/>
</dbReference>
<dbReference type="GO" id="GO:0003676">
    <property type="term" value="F:nucleic acid binding"/>
    <property type="evidence" value="ECO:0007669"/>
    <property type="project" value="InterPro"/>
</dbReference>
<evidence type="ECO:0000256" key="1">
    <source>
        <dbReference type="PROSITE-ProRule" id="PRU00047"/>
    </source>
</evidence>
<comment type="caution">
    <text evidence="5">The sequence shown here is derived from an EMBL/GenBank/DDBJ whole genome shotgun (WGS) entry which is preliminary data.</text>
</comment>
<accession>A0A6L2KEC6</accession>
<sequence>MSNTNNTMQTHTSNALNNAIMEAGGKDRPPMLAPGNDVQWKSRIKRYIDTKPNHELIHYCLKNPPYEYTWNDKVVPVAEGIDNDIYSIIDACLNACEMWKAIERLKQGKRFVTHVKQSQELKTVSYHKLYDILKQHQNEVNEIRAERLARNVAGARENVGTTVVQKSRIQCHNCKEYGHIAMECQKPKQAKDAAYHKEKMLLSHYMYMAQIQEVTPNAADNSGPIFDSKPLQKVLNNDNYNVFAIESKHPEQSNFVNDTYLIEQDERNVIIDPLEMSYDREDVDQDDDDDDDLANEHPLEMSYDREDVDQDDDDDDDLANERDLLASLIEKLKCEIDDNKNRNEFLEISNKALVDKLKDLEVAFRMSTCYIRDLKGNDLLTGSRGTDLYSITLQDTSSPNPIRLMAKATSSQAWLWHQRLFHLNFDTINLLSKNDIVICLPKLKFVKDHLCSSCELGKANRKSFQSKTIPRSKDETPKVLIDFLILVQRGLPAQVRIVQTDKGIDGENLDKMKEKAKGYAQKEGVDFEESIAPVARLEAVRLFIAYAVHKSFTVYQMDVKTAFLYGPLKEDVYVNQPDGFVDPYHPDKVYRIKNALYGLKQALRACIGTPLATKHLDDDLSGTPVNQTKYRSMVGALMYLTASRPDIVHATCYRARYQEKPNEKHLTAVKRIFRDLKDTIHMGLWYPKDIGFKLTAFSDSDHAGCLDSHKGTSGGIKFLGGDKLVSWSSKKQDCTSMSSAEVETEYQLADLFTKALSKDRFKYIVRRLGMRCLTPEELEVLANESA</sequence>
<name>A0A6L2KEC6_TANCI</name>
<evidence type="ECO:0000256" key="3">
    <source>
        <dbReference type="SAM" id="MobiDB-lite"/>
    </source>
</evidence>
<dbReference type="GO" id="GO:0008270">
    <property type="term" value="F:zinc ion binding"/>
    <property type="evidence" value="ECO:0007669"/>
    <property type="project" value="UniProtKB-KW"/>
</dbReference>
<dbReference type="InterPro" id="IPR036875">
    <property type="entry name" value="Znf_CCHC_sf"/>
</dbReference>
<dbReference type="Gene3D" id="4.10.60.10">
    <property type="entry name" value="Zinc finger, CCHC-type"/>
    <property type="match status" value="1"/>
</dbReference>
<dbReference type="AlphaFoldDB" id="A0A6L2KEC6"/>
<keyword evidence="1" id="KW-0863">Zinc-finger</keyword>
<dbReference type="PANTHER" id="PTHR11439">
    <property type="entry name" value="GAG-POL-RELATED RETROTRANSPOSON"/>
    <property type="match status" value="1"/>
</dbReference>
<dbReference type="SUPFAM" id="SSF56672">
    <property type="entry name" value="DNA/RNA polymerases"/>
    <property type="match status" value="1"/>
</dbReference>
<feature type="compositionally biased region" description="Acidic residues" evidence="3">
    <location>
        <begin position="281"/>
        <end position="293"/>
    </location>
</feature>
<organism evidence="5">
    <name type="scientific">Tanacetum cinerariifolium</name>
    <name type="common">Dalmatian daisy</name>
    <name type="synonym">Chrysanthemum cinerariifolium</name>
    <dbReference type="NCBI Taxonomy" id="118510"/>
    <lineage>
        <taxon>Eukaryota</taxon>
        <taxon>Viridiplantae</taxon>
        <taxon>Streptophyta</taxon>
        <taxon>Embryophyta</taxon>
        <taxon>Tracheophyta</taxon>
        <taxon>Spermatophyta</taxon>
        <taxon>Magnoliopsida</taxon>
        <taxon>eudicotyledons</taxon>
        <taxon>Gunneridae</taxon>
        <taxon>Pentapetalae</taxon>
        <taxon>asterids</taxon>
        <taxon>campanulids</taxon>
        <taxon>Asterales</taxon>
        <taxon>Asteraceae</taxon>
        <taxon>Asteroideae</taxon>
        <taxon>Anthemideae</taxon>
        <taxon>Anthemidinae</taxon>
        <taxon>Tanacetum</taxon>
    </lineage>
</organism>
<feature type="compositionally biased region" description="Acidic residues" evidence="3">
    <location>
        <begin position="306"/>
        <end position="317"/>
    </location>
</feature>
<feature type="domain" description="CCHC-type" evidence="4">
    <location>
        <begin position="171"/>
        <end position="186"/>
    </location>
</feature>
<evidence type="ECO:0000256" key="2">
    <source>
        <dbReference type="SAM" id="Coils"/>
    </source>
</evidence>
<evidence type="ECO:0000313" key="5">
    <source>
        <dbReference type="EMBL" id="GEU46325.1"/>
    </source>
</evidence>
<dbReference type="InterPro" id="IPR001878">
    <property type="entry name" value="Znf_CCHC"/>
</dbReference>
<keyword evidence="1" id="KW-0862">Zinc</keyword>
<dbReference type="PROSITE" id="PS50158">
    <property type="entry name" value="ZF_CCHC"/>
    <property type="match status" value="1"/>
</dbReference>
<keyword evidence="2" id="KW-0175">Coiled coil</keyword>
<dbReference type="SUPFAM" id="SSF57756">
    <property type="entry name" value="Retrovirus zinc finger-like domains"/>
    <property type="match status" value="1"/>
</dbReference>
<dbReference type="Pfam" id="PF13976">
    <property type="entry name" value="gag_pre-integrs"/>
    <property type="match status" value="1"/>
</dbReference>
<evidence type="ECO:0000259" key="4">
    <source>
        <dbReference type="PROSITE" id="PS50158"/>
    </source>
</evidence>
<dbReference type="InterPro" id="IPR013103">
    <property type="entry name" value="RVT_2"/>
</dbReference>
<proteinExistence type="predicted"/>
<keyword evidence="1" id="KW-0479">Metal-binding</keyword>
<reference evidence="5" key="1">
    <citation type="journal article" date="2019" name="Sci. Rep.">
        <title>Draft genome of Tanacetum cinerariifolium, the natural source of mosquito coil.</title>
        <authorList>
            <person name="Yamashiro T."/>
            <person name="Shiraishi A."/>
            <person name="Satake H."/>
            <person name="Nakayama K."/>
        </authorList>
    </citation>
    <scope>NUCLEOTIDE SEQUENCE</scope>
</reference>
<feature type="coiled-coil region" evidence="2">
    <location>
        <begin position="329"/>
        <end position="363"/>
    </location>
</feature>
<dbReference type="CDD" id="cd09272">
    <property type="entry name" value="RNase_HI_RT_Ty1"/>
    <property type="match status" value="1"/>
</dbReference>
<gene>
    <name evidence="5" type="ORF">Tci_018303</name>
</gene>